<protein>
    <recommendedName>
        <fullName evidence="7">tRNA (guanine-N(7)-)-methyltransferase</fullName>
        <ecNumber evidence="7">2.1.1.33</ecNumber>
    </recommendedName>
    <alternativeName>
        <fullName evidence="7">tRNA (guanine(46)-N(7))-methyltransferase</fullName>
    </alternativeName>
    <alternativeName>
        <fullName evidence="7">tRNA(m7G46)-methyltransferase</fullName>
    </alternativeName>
</protein>
<feature type="binding site" evidence="7">
    <location>
        <position position="116"/>
    </location>
    <ligand>
        <name>S-adenosyl-L-methionine</name>
        <dbReference type="ChEBI" id="CHEBI:59789"/>
    </ligand>
</feature>
<dbReference type="NCBIfam" id="TIGR00091">
    <property type="entry name" value="tRNA (guanosine(46)-N7)-methyltransferase TrmB"/>
    <property type="match status" value="1"/>
</dbReference>
<organism evidence="8">
    <name type="scientific">Candidatus Berkiella cookevillensis</name>
    <dbReference type="NCBI Taxonomy" id="437022"/>
    <lineage>
        <taxon>Bacteria</taxon>
        <taxon>Pseudomonadati</taxon>
        <taxon>Pseudomonadota</taxon>
        <taxon>Gammaproteobacteria</taxon>
        <taxon>Candidatus Berkiellales</taxon>
        <taxon>Candidatus Berkiellaceae</taxon>
        <taxon>Candidatus Berkiella</taxon>
    </lineage>
</organism>
<evidence type="ECO:0000313" key="8">
    <source>
        <dbReference type="EMBL" id="KRG18696.1"/>
    </source>
</evidence>
<dbReference type="GO" id="GO:0008176">
    <property type="term" value="F:tRNA (guanine(46)-N7)-methyltransferase activity"/>
    <property type="evidence" value="ECO:0007669"/>
    <property type="project" value="UniProtKB-UniRule"/>
</dbReference>
<keyword evidence="6 7" id="KW-0819">tRNA processing</keyword>
<keyword evidence="3 7" id="KW-0489">Methyltransferase</keyword>
<comment type="catalytic activity">
    <reaction evidence="1 7">
        <text>guanosine(46) in tRNA + S-adenosyl-L-methionine = N(7)-methylguanosine(46) in tRNA + S-adenosyl-L-homocysteine</text>
        <dbReference type="Rhea" id="RHEA:42708"/>
        <dbReference type="Rhea" id="RHEA-COMP:10188"/>
        <dbReference type="Rhea" id="RHEA-COMP:10189"/>
        <dbReference type="ChEBI" id="CHEBI:57856"/>
        <dbReference type="ChEBI" id="CHEBI:59789"/>
        <dbReference type="ChEBI" id="CHEBI:74269"/>
        <dbReference type="ChEBI" id="CHEBI:74480"/>
        <dbReference type="EC" id="2.1.1.33"/>
    </reaction>
</comment>
<dbReference type="HAMAP" id="MF_01057">
    <property type="entry name" value="tRNA_methyltr_TrmB"/>
    <property type="match status" value="1"/>
</dbReference>
<gene>
    <name evidence="7 8" type="primary">trmB</name>
    <name evidence="8" type="ORF">CC99x_01176</name>
</gene>
<evidence type="ECO:0000256" key="4">
    <source>
        <dbReference type="ARBA" id="ARBA00022679"/>
    </source>
</evidence>
<evidence type="ECO:0000256" key="1">
    <source>
        <dbReference type="ARBA" id="ARBA00000142"/>
    </source>
</evidence>
<dbReference type="Gene3D" id="3.40.50.150">
    <property type="entry name" value="Vaccinia Virus protein VP39"/>
    <property type="match status" value="1"/>
</dbReference>
<comment type="function">
    <text evidence="2 7">Catalyzes the formation of N(7)-methylguanine at position 46 (m7G46) in tRNA.</text>
</comment>
<evidence type="ECO:0000256" key="6">
    <source>
        <dbReference type="ARBA" id="ARBA00022694"/>
    </source>
</evidence>
<dbReference type="EC" id="2.1.1.33" evidence="7"/>
<dbReference type="STRING" id="437022.CC99x_01176"/>
<dbReference type="EMBL" id="LKHV01000005">
    <property type="protein sequence ID" value="KRG18696.1"/>
    <property type="molecule type" value="Genomic_DNA"/>
</dbReference>
<proteinExistence type="inferred from homology"/>
<evidence type="ECO:0000256" key="5">
    <source>
        <dbReference type="ARBA" id="ARBA00022691"/>
    </source>
</evidence>
<evidence type="ECO:0000256" key="7">
    <source>
        <dbReference type="HAMAP-Rule" id="MF_01057"/>
    </source>
</evidence>
<dbReference type="PROSITE" id="PS51625">
    <property type="entry name" value="SAM_MT_TRMB"/>
    <property type="match status" value="1"/>
</dbReference>
<dbReference type="PANTHER" id="PTHR23417:SF14">
    <property type="entry name" value="PENTACOTRIPEPTIDE-REPEAT REGION OF PRORP DOMAIN-CONTAINING PROTEIN"/>
    <property type="match status" value="1"/>
</dbReference>
<dbReference type="InterPro" id="IPR055361">
    <property type="entry name" value="tRNA_methyltr_TrmB_bact"/>
</dbReference>
<evidence type="ECO:0000256" key="3">
    <source>
        <dbReference type="ARBA" id="ARBA00022603"/>
    </source>
</evidence>
<comment type="pathway">
    <text evidence="7">tRNA modification; N(7)-methylguanine-tRNA biosynthesis.</text>
</comment>
<dbReference type="AlphaFoldDB" id="A0A0Q9YRZ6"/>
<comment type="caution">
    <text evidence="7">Lacks conserved residue(s) required for the propagation of feature annotation.</text>
</comment>
<dbReference type="PATRIC" id="fig|1590042.3.peg.1189"/>
<sequence>MTMDTLNSRPLRTIRSYVRRLGRMSQGQRQAIVSLGQQYLVSYDSKMSFDCSKAFDTVQPLVLEIGIGMGEHLMHQAKQRPNENFIGIDVHEPGIGNCCRELHEQQMHNVRLMCHDAVEVLQTHIAAESLDAVYILFPDPWRKKKHHKRRLIQEGFIHLLAEKLKVKGVLQIMTDWAEYAEHIQSVFNVSTAYKDVSDIFSLKEDRIITKFERKGRAVGREIHTFFYQKL</sequence>
<feature type="binding site" evidence="7">
    <location>
        <position position="175"/>
    </location>
    <ligand>
        <name>substrate</name>
    </ligand>
</feature>
<feature type="binding site" evidence="7">
    <location>
        <begin position="209"/>
        <end position="212"/>
    </location>
    <ligand>
        <name>substrate</name>
    </ligand>
</feature>
<feature type="binding site" evidence="7">
    <location>
        <position position="89"/>
    </location>
    <ligand>
        <name>S-adenosyl-L-methionine</name>
        <dbReference type="ChEBI" id="CHEBI:59789"/>
    </ligand>
</feature>
<dbReference type="InterPro" id="IPR003358">
    <property type="entry name" value="tRNA_(Gua-N-7)_MeTrfase_Trmb"/>
</dbReference>
<dbReference type="InterPro" id="IPR029063">
    <property type="entry name" value="SAM-dependent_MTases_sf"/>
</dbReference>
<comment type="similarity">
    <text evidence="7">Belongs to the class I-like SAM-binding methyltransferase superfamily. TrmB family.</text>
</comment>
<feature type="binding site" evidence="7">
    <location>
        <position position="139"/>
    </location>
    <ligand>
        <name>S-adenosyl-L-methionine</name>
        <dbReference type="ChEBI" id="CHEBI:59789"/>
    </ligand>
</feature>
<feature type="binding site" evidence="7">
    <location>
        <position position="64"/>
    </location>
    <ligand>
        <name>S-adenosyl-L-methionine</name>
        <dbReference type="ChEBI" id="CHEBI:59789"/>
    </ligand>
</feature>
<accession>A0A0Q9YRZ6</accession>
<comment type="caution">
    <text evidence="8">The sequence shown here is derived from an EMBL/GenBank/DDBJ whole genome shotgun (WGS) entry which is preliminary data.</text>
</comment>
<dbReference type="Pfam" id="PF02390">
    <property type="entry name" value="Methyltransf_4"/>
    <property type="match status" value="1"/>
</dbReference>
<keyword evidence="4 7" id="KW-0808">Transferase</keyword>
<feature type="binding site" evidence="7">
    <location>
        <position position="143"/>
    </location>
    <ligand>
        <name>substrate</name>
    </ligand>
</feature>
<name>A0A0Q9YRZ6_9GAMM</name>
<dbReference type="PANTHER" id="PTHR23417">
    <property type="entry name" value="3-DEOXY-D-MANNO-OCTULOSONIC-ACID TRANSFERASE/TRNA GUANINE-N 7 - -METHYLTRANSFERASE"/>
    <property type="match status" value="1"/>
</dbReference>
<keyword evidence="5 7" id="KW-0949">S-adenosyl-L-methionine</keyword>
<dbReference type="UniPathway" id="UPA00989"/>
<dbReference type="SUPFAM" id="SSF53335">
    <property type="entry name" value="S-adenosyl-L-methionine-dependent methyltransferases"/>
    <property type="match status" value="1"/>
</dbReference>
<evidence type="ECO:0000256" key="2">
    <source>
        <dbReference type="ARBA" id="ARBA00003015"/>
    </source>
</evidence>
<dbReference type="GO" id="GO:0043527">
    <property type="term" value="C:tRNA methyltransferase complex"/>
    <property type="evidence" value="ECO:0007669"/>
    <property type="project" value="TreeGrafter"/>
</dbReference>
<reference evidence="8" key="1">
    <citation type="submission" date="2015-09" db="EMBL/GenBank/DDBJ databases">
        <title>Draft Genome Sequences of Two Novel Amoeba-resistant Intranuclear Bacteria, Candidatus Berkiella cookevillensis and Candidatus Berkiella aquae.</title>
        <authorList>
            <person name="Mehari Y.T."/>
            <person name="Arivett B.A."/>
            <person name="Farone A.L."/>
            <person name="Gunderson J.H."/>
            <person name="Farone M.B."/>
        </authorList>
    </citation>
    <scope>NUCLEOTIDE SEQUENCE [LARGE SCALE GENOMIC DNA]</scope>
    <source>
        <strain evidence="8">CC99</strain>
    </source>
</reference>